<gene>
    <name evidence="3" type="primary">LOC136086179</name>
</gene>
<dbReference type="SUPFAM" id="SSF53098">
    <property type="entry name" value="Ribonuclease H-like"/>
    <property type="match status" value="1"/>
</dbReference>
<evidence type="ECO:0000313" key="3">
    <source>
        <dbReference type="RefSeq" id="XP_065664531.1"/>
    </source>
</evidence>
<name>A0ABM4CRN3_HYDVU</name>
<dbReference type="InterPro" id="IPR052035">
    <property type="entry name" value="ZnF_BED_domain_contain"/>
</dbReference>
<dbReference type="Proteomes" id="UP001652625">
    <property type="component" value="Chromosome 10"/>
</dbReference>
<dbReference type="GeneID" id="136086179"/>
<keyword evidence="2" id="KW-1185">Reference proteome</keyword>
<feature type="region of interest" description="Disordered" evidence="1">
    <location>
        <begin position="276"/>
        <end position="329"/>
    </location>
</feature>
<proteinExistence type="predicted"/>
<organism evidence="2 3">
    <name type="scientific">Hydra vulgaris</name>
    <name type="common">Hydra</name>
    <name type="synonym">Hydra attenuata</name>
    <dbReference type="NCBI Taxonomy" id="6087"/>
    <lineage>
        <taxon>Eukaryota</taxon>
        <taxon>Metazoa</taxon>
        <taxon>Cnidaria</taxon>
        <taxon>Hydrozoa</taxon>
        <taxon>Hydroidolina</taxon>
        <taxon>Anthoathecata</taxon>
        <taxon>Aplanulata</taxon>
        <taxon>Hydridae</taxon>
        <taxon>Hydra</taxon>
    </lineage>
</organism>
<dbReference type="RefSeq" id="XP_065664531.1">
    <property type="nucleotide sequence ID" value="XM_065808459.1"/>
</dbReference>
<dbReference type="PANTHER" id="PTHR46481">
    <property type="entry name" value="ZINC FINGER BED DOMAIN-CONTAINING PROTEIN 4"/>
    <property type="match status" value="1"/>
</dbReference>
<feature type="compositionally biased region" description="Acidic residues" evidence="1">
    <location>
        <begin position="299"/>
        <end position="326"/>
    </location>
</feature>
<evidence type="ECO:0000256" key="1">
    <source>
        <dbReference type="SAM" id="MobiDB-lite"/>
    </source>
</evidence>
<protein>
    <submittedName>
        <fullName evidence="3">Zinc finger BED domain-containing protein 4-like</fullName>
    </submittedName>
</protein>
<sequence>MLQLSGRHKESIIWDYFDYDKSMGKSICRVQISNNTVCNVKLEGQNPSNLKTHLKAKHKEVYKDFEVKDDKRKADSCKKKVVSVGKSASESVRSVTKIHTKLNKFYNEWTASNTNQHRLQAAVTKYFSCCMDPVSRASDPAFINLLKEFQPKFKCPGAKKVMQLLTQKKKLGSEIVMKLINETRKITICLDIWTKKALTASFLGISGCFFSETKQMPVHAFLALHAMQYPHRGGMVAECLTRTLKNWLIPAEKVLLIISDNGSNMVKALKLMNAAADTKGKEEEEENNSETTEFRAQEDEATSELSEDDNEIDSNEEQQEHDEIENDPVTNILDSIPYNRMACLSDSLQLVMKEIDKQPAYNRVMTKARALAKKLIKLNRLLELKSTLNEILDEEGIDSLLASEWSTIDAICKILEPFAVYTNILQANCMALSSIVPAIMDLETHLEHVTGYKQLFVNMLKSLRTRFAVIMGPETQDFNPVPASATLLDPTLPAALLLPGKENLLAAARRFILHRYSLKKRLSWKPHIKSVAKLASAKVASFYRARHFLTPESIQE</sequence>
<dbReference type="PANTHER" id="PTHR46481:SF4">
    <property type="entry name" value="ZINC FINGER BED DOMAIN-CONTAINING PROTEIN 4"/>
    <property type="match status" value="1"/>
</dbReference>
<reference evidence="3" key="1">
    <citation type="submission" date="2025-08" db="UniProtKB">
        <authorList>
            <consortium name="RefSeq"/>
        </authorList>
    </citation>
    <scope>IDENTIFICATION</scope>
</reference>
<accession>A0ABM4CRN3</accession>
<evidence type="ECO:0000313" key="2">
    <source>
        <dbReference type="Proteomes" id="UP001652625"/>
    </source>
</evidence>
<dbReference type="InterPro" id="IPR012337">
    <property type="entry name" value="RNaseH-like_sf"/>
</dbReference>